<keyword evidence="7" id="KW-0131">Cell cycle</keyword>
<organism evidence="7 8">
    <name type="scientific">Pullulanibacillus pueri</name>
    <dbReference type="NCBI Taxonomy" id="1437324"/>
    <lineage>
        <taxon>Bacteria</taxon>
        <taxon>Bacillati</taxon>
        <taxon>Bacillota</taxon>
        <taxon>Bacilli</taxon>
        <taxon>Bacillales</taxon>
        <taxon>Sporolactobacillaceae</taxon>
        <taxon>Pullulanibacillus</taxon>
    </lineage>
</organism>
<dbReference type="GO" id="GO:0051301">
    <property type="term" value="P:cell division"/>
    <property type="evidence" value="ECO:0007669"/>
    <property type="project" value="UniProtKB-KW"/>
</dbReference>
<dbReference type="NCBIfam" id="NF038403">
    <property type="entry name" value="perm_prefix_1"/>
    <property type="match status" value="1"/>
</dbReference>
<sequence>MSGLRHQFLQTVTRQIKVKEVKAAIQRELDDHINHEKAHWIKKGLSEADAEEKAIKQMGSPLQLGQQLNKIHRPRIDWWIGILLLIILSVGLLPIGSFIQFTTQKVVYTLWGLALIISLMFFDYRKLKKFKWGFYIGGMLILFVLQFFHNAYINGNPYFIIGPLTIKSLMAIPLFYMSWAAFFRENHASAIKIGILFFVPFLLFISTSNLPTVIIYTTMVCVMSGWSQLDKRKMVKMYFVFFLAMLLLGGIFLNRTFMLLERLSGFLHPAQHANSTGYLYLRIREVLLNSGWLGHINTKDFSMLLHGEQTDYIFAAITYQYGWVFAIFLVLILGLLLYRMMYVVKKIKDPFGKILMVGAIYLFALQFIYNIGMNLGLLPLVGMSLPFISYGLMPTLMNSILIGIVLSVYRQKDVIFSPKSVV</sequence>
<dbReference type="GO" id="GO:0032153">
    <property type="term" value="C:cell division site"/>
    <property type="evidence" value="ECO:0007669"/>
    <property type="project" value="TreeGrafter"/>
</dbReference>
<evidence type="ECO:0000256" key="4">
    <source>
        <dbReference type="ARBA" id="ARBA00022989"/>
    </source>
</evidence>
<evidence type="ECO:0000256" key="6">
    <source>
        <dbReference type="SAM" id="Phobius"/>
    </source>
</evidence>
<comment type="caution">
    <text evidence="7">The sequence shown here is derived from an EMBL/GenBank/DDBJ whole genome shotgun (WGS) entry which is preliminary data.</text>
</comment>
<feature type="transmembrane region" description="Helical" evidence="6">
    <location>
        <begin position="350"/>
        <end position="369"/>
    </location>
</feature>
<comment type="subcellular location">
    <subcellularLocation>
        <location evidence="1">Membrane</location>
        <topology evidence="1">Multi-pass membrane protein</topology>
    </subcellularLocation>
</comment>
<feature type="transmembrane region" description="Helical" evidence="6">
    <location>
        <begin position="389"/>
        <end position="409"/>
    </location>
</feature>
<feature type="transmembrane region" description="Helical" evidence="6">
    <location>
        <begin position="238"/>
        <end position="257"/>
    </location>
</feature>
<dbReference type="InterPro" id="IPR047928">
    <property type="entry name" value="Perm_prefix_1"/>
</dbReference>
<dbReference type="Pfam" id="PF01098">
    <property type="entry name" value="FTSW_RODA_SPOVE"/>
    <property type="match status" value="1"/>
</dbReference>
<protein>
    <submittedName>
        <fullName evidence="7">Cell division protein FtsW</fullName>
    </submittedName>
</protein>
<dbReference type="AlphaFoldDB" id="A0A8J2ZVD5"/>
<name>A0A8J2ZVD5_9BACL</name>
<evidence type="ECO:0000313" key="7">
    <source>
        <dbReference type="EMBL" id="GGH81254.1"/>
    </source>
</evidence>
<keyword evidence="8" id="KW-1185">Reference proteome</keyword>
<dbReference type="PANTHER" id="PTHR30474">
    <property type="entry name" value="CELL CYCLE PROTEIN"/>
    <property type="match status" value="1"/>
</dbReference>
<keyword evidence="3" id="KW-0133">Cell shape</keyword>
<feature type="transmembrane region" description="Helical" evidence="6">
    <location>
        <begin position="189"/>
        <end position="207"/>
    </location>
</feature>
<dbReference type="PANTHER" id="PTHR30474:SF1">
    <property type="entry name" value="PEPTIDOGLYCAN GLYCOSYLTRANSFERASE MRDB"/>
    <property type="match status" value="1"/>
</dbReference>
<feature type="transmembrane region" description="Helical" evidence="6">
    <location>
        <begin position="312"/>
        <end position="338"/>
    </location>
</feature>
<keyword evidence="2 6" id="KW-0812">Transmembrane</keyword>
<feature type="transmembrane region" description="Helical" evidence="6">
    <location>
        <begin position="105"/>
        <end position="122"/>
    </location>
</feature>
<reference evidence="7" key="1">
    <citation type="journal article" date="2014" name="Int. J. Syst. Evol. Microbiol.">
        <title>Complete genome sequence of Corynebacterium casei LMG S-19264T (=DSM 44701T), isolated from a smear-ripened cheese.</title>
        <authorList>
            <consortium name="US DOE Joint Genome Institute (JGI-PGF)"/>
            <person name="Walter F."/>
            <person name="Albersmeier A."/>
            <person name="Kalinowski J."/>
            <person name="Ruckert C."/>
        </authorList>
    </citation>
    <scope>NUCLEOTIDE SEQUENCE</scope>
    <source>
        <strain evidence="7">CGMCC 1.12777</strain>
    </source>
</reference>
<feature type="transmembrane region" description="Helical" evidence="6">
    <location>
        <begin position="158"/>
        <end position="177"/>
    </location>
</feature>
<dbReference type="Proteomes" id="UP000656813">
    <property type="component" value="Unassembled WGS sequence"/>
</dbReference>
<dbReference type="GO" id="GO:0015648">
    <property type="term" value="F:lipid-linked peptidoglycan transporter activity"/>
    <property type="evidence" value="ECO:0007669"/>
    <property type="project" value="TreeGrafter"/>
</dbReference>
<keyword evidence="7" id="KW-0132">Cell division</keyword>
<evidence type="ECO:0000256" key="5">
    <source>
        <dbReference type="ARBA" id="ARBA00023136"/>
    </source>
</evidence>
<keyword evidence="4 6" id="KW-1133">Transmembrane helix</keyword>
<dbReference type="GO" id="GO:0005886">
    <property type="term" value="C:plasma membrane"/>
    <property type="evidence" value="ECO:0007669"/>
    <property type="project" value="TreeGrafter"/>
</dbReference>
<dbReference type="InterPro" id="IPR001182">
    <property type="entry name" value="FtsW/RodA"/>
</dbReference>
<gene>
    <name evidence="7" type="ORF">GCM10007096_18880</name>
</gene>
<evidence type="ECO:0000256" key="3">
    <source>
        <dbReference type="ARBA" id="ARBA00022960"/>
    </source>
</evidence>
<proteinExistence type="predicted"/>
<evidence type="ECO:0000313" key="8">
    <source>
        <dbReference type="Proteomes" id="UP000656813"/>
    </source>
</evidence>
<evidence type="ECO:0000256" key="2">
    <source>
        <dbReference type="ARBA" id="ARBA00022692"/>
    </source>
</evidence>
<reference evidence="7" key="2">
    <citation type="submission" date="2020-09" db="EMBL/GenBank/DDBJ databases">
        <authorList>
            <person name="Sun Q."/>
            <person name="Zhou Y."/>
        </authorList>
    </citation>
    <scope>NUCLEOTIDE SEQUENCE</scope>
    <source>
        <strain evidence="7">CGMCC 1.12777</strain>
    </source>
</reference>
<feature type="transmembrane region" description="Helical" evidence="6">
    <location>
        <begin position="78"/>
        <end position="99"/>
    </location>
</feature>
<feature type="transmembrane region" description="Helical" evidence="6">
    <location>
        <begin position="134"/>
        <end position="152"/>
    </location>
</feature>
<dbReference type="RefSeq" id="WP_188497154.1">
    <property type="nucleotide sequence ID" value="NZ_BMFV01000012.1"/>
</dbReference>
<dbReference type="EMBL" id="BMFV01000012">
    <property type="protein sequence ID" value="GGH81254.1"/>
    <property type="molecule type" value="Genomic_DNA"/>
</dbReference>
<keyword evidence="5 6" id="KW-0472">Membrane</keyword>
<dbReference type="GO" id="GO:0008360">
    <property type="term" value="P:regulation of cell shape"/>
    <property type="evidence" value="ECO:0007669"/>
    <property type="project" value="UniProtKB-KW"/>
</dbReference>
<evidence type="ECO:0000256" key="1">
    <source>
        <dbReference type="ARBA" id="ARBA00004141"/>
    </source>
</evidence>
<accession>A0A8J2ZVD5</accession>